<evidence type="ECO:0000256" key="4">
    <source>
        <dbReference type="SAM" id="MobiDB-lite"/>
    </source>
</evidence>
<dbReference type="Gene3D" id="2.70.40.10">
    <property type="match status" value="1"/>
</dbReference>
<evidence type="ECO:0000259" key="5">
    <source>
        <dbReference type="Pfam" id="PF00692"/>
    </source>
</evidence>
<dbReference type="Ensembl" id="ENSACDT00005000365.1">
    <property type="protein sequence ID" value="ENSACDP00005000317.1"/>
    <property type="gene ID" value="ENSACDG00005000223.1"/>
</dbReference>
<feature type="compositionally biased region" description="Polar residues" evidence="4">
    <location>
        <begin position="186"/>
        <end position="210"/>
    </location>
</feature>
<reference evidence="6" key="2">
    <citation type="submission" date="2025-09" db="UniProtKB">
        <authorList>
            <consortium name="Ensembl"/>
        </authorList>
    </citation>
    <scope>IDENTIFICATION</scope>
</reference>
<protein>
    <recommendedName>
        <fullName evidence="5">dUTPase-like domain-containing protein</fullName>
    </recommendedName>
</protein>
<dbReference type="SUPFAM" id="SSF51283">
    <property type="entry name" value="dUTPase-like"/>
    <property type="match status" value="1"/>
</dbReference>
<evidence type="ECO:0000256" key="2">
    <source>
        <dbReference type="ARBA" id="ARBA00022750"/>
    </source>
</evidence>
<dbReference type="InterPro" id="IPR033704">
    <property type="entry name" value="dUTPase_trimeric"/>
</dbReference>
<accession>A0A8B9IDU2</accession>
<feature type="region of interest" description="Disordered" evidence="4">
    <location>
        <begin position="29"/>
        <end position="49"/>
    </location>
</feature>
<keyword evidence="2" id="KW-0064">Aspartyl protease</keyword>
<feature type="compositionally biased region" description="Basic residues" evidence="4">
    <location>
        <begin position="30"/>
        <end position="43"/>
    </location>
</feature>
<evidence type="ECO:0000313" key="6">
    <source>
        <dbReference type="Ensembl" id="ENSACDP00005000317.1"/>
    </source>
</evidence>
<evidence type="ECO:0000313" key="7">
    <source>
        <dbReference type="Proteomes" id="UP000694521"/>
    </source>
</evidence>
<dbReference type="InterPro" id="IPR036157">
    <property type="entry name" value="dUTPase-like_sf"/>
</dbReference>
<dbReference type="InterPro" id="IPR051592">
    <property type="entry name" value="HERV-K_Pro_peptidase_A2"/>
</dbReference>
<evidence type="ECO:0000256" key="3">
    <source>
        <dbReference type="ARBA" id="ARBA00022801"/>
    </source>
</evidence>
<dbReference type="Pfam" id="PF00692">
    <property type="entry name" value="dUTPase"/>
    <property type="match status" value="1"/>
</dbReference>
<keyword evidence="1" id="KW-0645">Protease</keyword>
<dbReference type="Proteomes" id="UP000694521">
    <property type="component" value="Unplaced"/>
</dbReference>
<dbReference type="CDD" id="cd07557">
    <property type="entry name" value="trimeric_dUTPase"/>
    <property type="match status" value="1"/>
</dbReference>
<dbReference type="InterPro" id="IPR029054">
    <property type="entry name" value="dUTPase-like"/>
</dbReference>
<sequence>MGTELSLDPRSQARLNDAILRQSASLCRGPRWRAGRPRGSHRPGHGDRRAATAAARCSSAPARCVTAESPTAKTRGSAGPDVSTATSCTLWDARVRKMPLNVKGPVGKGCSALLLGRASTTLTGLFVLPGVIDAGYEGIRRAMAWTPPPPMLIPKGTRIAQLILFEAIVPQAEMRDRHDAGFGSTGPPSNLPKNSYNWDTLPPHTTSHWN</sequence>
<evidence type="ECO:0000256" key="1">
    <source>
        <dbReference type="ARBA" id="ARBA00022670"/>
    </source>
</evidence>
<organism evidence="6 7">
    <name type="scientific">Anser cygnoides</name>
    <name type="common">Swan goose</name>
    <dbReference type="NCBI Taxonomy" id="8845"/>
    <lineage>
        <taxon>Eukaryota</taxon>
        <taxon>Metazoa</taxon>
        <taxon>Chordata</taxon>
        <taxon>Craniata</taxon>
        <taxon>Vertebrata</taxon>
        <taxon>Euteleostomi</taxon>
        <taxon>Archelosauria</taxon>
        <taxon>Archosauria</taxon>
        <taxon>Dinosauria</taxon>
        <taxon>Saurischia</taxon>
        <taxon>Theropoda</taxon>
        <taxon>Coelurosauria</taxon>
        <taxon>Aves</taxon>
        <taxon>Neognathae</taxon>
        <taxon>Galloanserae</taxon>
        <taxon>Anseriformes</taxon>
        <taxon>Anatidae</taxon>
        <taxon>Anserinae</taxon>
        <taxon>Anser</taxon>
    </lineage>
</organism>
<proteinExistence type="predicted"/>
<feature type="region of interest" description="Disordered" evidence="4">
    <location>
        <begin position="177"/>
        <end position="210"/>
    </location>
</feature>
<dbReference type="GO" id="GO:0004190">
    <property type="term" value="F:aspartic-type endopeptidase activity"/>
    <property type="evidence" value="ECO:0007669"/>
    <property type="project" value="UniProtKB-KW"/>
</dbReference>
<dbReference type="PANTHER" id="PTHR19422:SF123">
    <property type="entry name" value="RT1 CLASS I, LOCUS CE15"/>
    <property type="match status" value="1"/>
</dbReference>
<keyword evidence="3" id="KW-0378">Hydrolase</keyword>
<reference evidence="6" key="1">
    <citation type="submission" date="2025-08" db="UniProtKB">
        <authorList>
            <consortium name="Ensembl"/>
        </authorList>
    </citation>
    <scope>IDENTIFICATION</scope>
</reference>
<dbReference type="PANTHER" id="PTHR19422">
    <property type="entry name" value="GAG RETROVIRAL POLYPROTEIN"/>
    <property type="match status" value="1"/>
</dbReference>
<dbReference type="GO" id="GO:0006508">
    <property type="term" value="P:proteolysis"/>
    <property type="evidence" value="ECO:0007669"/>
    <property type="project" value="UniProtKB-KW"/>
</dbReference>
<keyword evidence="7" id="KW-1185">Reference proteome</keyword>
<dbReference type="AlphaFoldDB" id="A0A8B9IDU2"/>
<name>A0A8B9IDU2_ANSCY</name>
<feature type="domain" description="dUTPase-like" evidence="5">
    <location>
        <begin position="67"/>
        <end position="186"/>
    </location>
</feature>